<dbReference type="GO" id="GO:0046872">
    <property type="term" value="F:metal ion binding"/>
    <property type="evidence" value="ECO:0007669"/>
    <property type="project" value="UniProtKB-KW"/>
</dbReference>
<dbReference type="KEGG" id="elio:KO353_00625"/>
<evidence type="ECO:0000313" key="5">
    <source>
        <dbReference type="Proteomes" id="UP000694001"/>
    </source>
</evidence>
<feature type="transmembrane region" description="Helical" evidence="2">
    <location>
        <begin position="438"/>
        <end position="457"/>
    </location>
</feature>
<accession>A0A975YJV4</accession>
<comment type="subcellular location">
    <subcellularLocation>
        <location evidence="2">Cell membrane</location>
        <topology evidence="2">Multi-pass membrane protein</topology>
    </subcellularLocation>
</comment>
<comment type="caution">
    <text evidence="2">Lacks conserved residue(s) required for the propagation of feature annotation.</text>
</comment>
<dbReference type="SMART" id="SM00924">
    <property type="entry name" value="MgtE_N"/>
    <property type="match status" value="1"/>
</dbReference>
<dbReference type="GO" id="GO:0005886">
    <property type="term" value="C:plasma membrane"/>
    <property type="evidence" value="ECO:0007669"/>
    <property type="project" value="UniProtKB-SubCell"/>
</dbReference>
<dbReference type="CDD" id="cd04606">
    <property type="entry name" value="CBS_pair_Mg_transporter"/>
    <property type="match status" value="1"/>
</dbReference>
<comment type="subunit">
    <text evidence="2">Homodimer.</text>
</comment>
<keyword evidence="1" id="KW-0129">CBS domain</keyword>
<name>A0A975YJV4_9PROT</name>
<evidence type="ECO:0000313" key="4">
    <source>
        <dbReference type="EMBL" id="QXM24817.1"/>
    </source>
</evidence>
<dbReference type="PROSITE" id="PS51371">
    <property type="entry name" value="CBS"/>
    <property type="match status" value="2"/>
</dbReference>
<dbReference type="NCBIfam" id="TIGR00400">
    <property type="entry name" value="mgtE"/>
    <property type="match status" value="1"/>
</dbReference>
<evidence type="ECO:0000256" key="2">
    <source>
        <dbReference type="RuleBase" id="RU362011"/>
    </source>
</evidence>
<keyword evidence="2" id="KW-1133">Transmembrane helix</keyword>
<feature type="domain" description="CBS" evidence="3">
    <location>
        <begin position="136"/>
        <end position="198"/>
    </location>
</feature>
<evidence type="ECO:0000256" key="1">
    <source>
        <dbReference type="PROSITE-ProRule" id="PRU00703"/>
    </source>
</evidence>
<dbReference type="InterPro" id="IPR000644">
    <property type="entry name" value="CBS_dom"/>
</dbReference>
<protein>
    <recommendedName>
        <fullName evidence="2">Magnesium transporter MgtE</fullName>
    </recommendedName>
</protein>
<comment type="function">
    <text evidence="2">Acts as a magnesium transporter.</text>
</comment>
<feature type="domain" description="CBS" evidence="3">
    <location>
        <begin position="200"/>
        <end position="258"/>
    </location>
</feature>
<dbReference type="PANTHER" id="PTHR43773:SF1">
    <property type="entry name" value="MAGNESIUM TRANSPORTER MGTE"/>
    <property type="match status" value="1"/>
</dbReference>
<feature type="transmembrane region" description="Helical" evidence="2">
    <location>
        <begin position="394"/>
        <end position="417"/>
    </location>
</feature>
<reference evidence="4" key="1">
    <citation type="submission" date="2021-06" db="EMBL/GenBank/DDBJ databases">
        <title>Elioraea tepida, sp. nov., a moderately thermophilic aerobic anoxygenic phototrophic bacterium isolated from an alkaline siliceous hot spring mat community in Yellowstone National Park, WY, USA.</title>
        <authorList>
            <person name="Saini M.K."/>
            <person name="Yoshida S."/>
            <person name="Sebastian A."/>
            <person name="Hirose S."/>
            <person name="Hara E."/>
            <person name="Tamaki H."/>
            <person name="Soulier N.T."/>
            <person name="Albert I."/>
            <person name="Hanada S."/>
            <person name="Bryant D.A."/>
            <person name="Tank M."/>
        </authorList>
    </citation>
    <scope>NUCLEOTIDE SEQUENCE</scope>
    <source>
        <strain evidence="4">MS-P2</strain>
    </source>
</reference>
<proteinExistence type="inferred from homology"/>
<dbReference type="Pfam" id="PF03448">
    <property type="entry name" value="MgtE_N"/>
    <property type="match status" value="1"/>
</dbReference>
<dbReference type="InterPro" id="IPR006668">
    <property type="entry name" value="Mg_transptr_MgtE_intracell_dom"/>
</dbReference>
<dbReference type="PANTHER" id="PTHR43773">
    <property type="entry name" value="MAGNESIUM TRANSPORTER MGTE"/>
    <property type="match status" value="1"/>
</dbReference>
<dbReference type="AlphaFoldDB" id="A0A975YJV4"/>
<feature type="transmembrane region" description="Helical" evidence="2">
    <location>
        <begin position="363"/>
        <end position="382"/>
    </location>
</feature>
<dbReference type="GO" id="GO:0015095">
    <property type="term" value="F:magnesium ion transmembrane transporter activity"/>
    <property type="evidence" value="ECO:0007669"/>
    <property type="project" value="UniProtKB-UniRule"/>
</dbReference>
<keyword evidence="5" id="KW-1185">Reference proteome</keyword>
<evidence type="ECO:0000259" key="3">
    <source>
        <dbReference type="PROSITE" id="PS51371"/>
    </source>
</evidence>
<comment type="similarity">
    <text evidence="2">Belongs to the SLC41A transporter family.</text>
</comment>
<dbReference type="EMBL" id="CP076448">
    <property type="protein sequence ID" value="QXM24817.1"/>
    <property type="molecule type" value="Genomic_DNA"/>
</dbReference>
<organism evidence="4 5">
    <name type="scientific">Elioraea tepida</name>
    <dbReference type="NCBI Taxonomy" id="2843330"/>
    <lineage>
        <taxon>Bacteria</taxon>
        <taxon>Pseudomonadati</taxon>
        <taxon>Pseudomonadota</taxon>
        <taxon>Alphaproteobacteria</taxon>
        <taxon>Acetobacterales</taxon>
        <taxon>Elioraeaceae</taxon>
        <taxon>Elioraea</taxon>
    </lineage>
</organism>
<dbReference type="Pfam" id="PF00571">
    <property type="entry name" value="CBS"/>
    <property type="match status" value="2"/>
</dbReference>
<keyword evidence="2" id="KW-0460">Magnesium</keyword>
<dbReference type="RefSeq" id="WP_218285874.1">
    <property type="nucleotide sequence ID" value="NZ_CP076448.1"/>
</dbReference>
<gene>
    <name evidence="4" type="primary">mgtE</name>
    <name evidence="4" type="ORF">KO353_00625</name>
</gene>
<keyword evidence="2" id="KW-0479">Metal-binding</keyword>
<sequence length="458" mass="49620">MDLRLQSAALASLLTRGDEISARTALAAHHPANLAAILPTLPLDLRLRALASLPVERQAQVFGYLAPADQLALARALSRKDLGAMFAAMAHDERADLFKRLSEEEREALLPGLAQAEREDIRKLASYPEDRVGAVMTSDYATLSPELSAREAIEQLRREAPNRETIYESYVIDESRTLLGVVSLRDLITAAPEAKVSEIMRREVVKVSAEAPRAEAVRLIREYDLIALPVVNGGEKLVGIVTADDAMDVADLEESRRIQIFGGTSALGGPDIDLMNSPLSRIFTARFFWLALLTVFGLATSHLVAAQSEMLEKVLILSAFIAPIIDMGGNTGSQTATMVIRAMALGQISLRFADFWRVFRRDLPVALALGLGIAALEAVLAFTTKSIGWEVVAVVGLSMLSCTVAGSLFGLVLPFAARAIRQDPATLSAPVITSIMDMLGVLIYFGIAWIFLGHLFVE</sequence>
<keyword evidence="2" id="KW-0813">Transport</keyword>
<keyword evidence="2" id="KW-0472">Membrane</keyword>
<dbReference type="Pfam" id="PF01769">
    <property type="entry name" value="MgtE"/>
    <property type="match status" value="1"/>
</dbReference>
<dbReference type="InterPro" id="IPR006669">
    <property type="entry name" value="MgtE_transporter"/>
</dbReference>
<dbReference type="Proteomes" id="UP000694001">
    <property type="component" value="Chromosome"/>
</dbReference>
<dbReference type="SMART" id="SM00116">
    <property type="entry name" value="CBS"/>
    <property type="match status" value="2"/>
</dbReference>
<keyword evidence="2" id="KW-1003">Cell membrane</keyword>
<feature type="transmembrane region" description="Helical" evidence="2">
    <location>
        <begin position="287"/>
        <end position="306"/>
    </location>
</feature>
<keyword evidence="2" id="KW-0812">Transmembrane</keyword>
<dbReference type="InterPro" id="IPR006667">
    <property type="entry name" value="SLC41_membr_dom"/>
</dbReference>